<protein>
    <submittedName>
        <fullName evidence="2">Uncharacterized protein</fullName>
    </submittedName>
</protein>
<sequence length="156" mass="18070">MKGISLWIEFLIYTAFALSILSLVIYFVHLTVQNQQDELNLKYIVNLLTNLNYQIETIGSCYSCNYKLYDNLPLKTIVYIYPGEIMCVYYSTVNYSLQVPPYINLNITQLSAYDYEYNFTINTIPFNIINSSNLTITNNLCLLLNKNESGLYISLC</sequence>
<feature type="transmembrane region" description="Helical" evidence="1">
    <location>
        <begin position="6"/>
        <end position="28"/>
    </location>
</feature>
<gene>
    <name evidence="2" type="ORF">DDW05_00905</name>
</gene>
<dbReference type="AlphaFoldDB" id="A0A2T9WUG6"/>
<proteinExistence type="predicted"/>
<dbReference type="Proteomes" id="UP000245908">
    <property type="component" value="Unassembled WGS sequence"/>
</dbReference>
<name>A0A2T9WUG6_NANST</name>
<comment type="caution">
    <text evidence="2">The sequence shown here is derived from an EMBL/GenBank/DDBJ whole genome shotgun (WGS) entry which is preliminary data.</text>
</comment>
<accession>A0A2T9WUG6</accession>
<organism evidence="2 3">
    <name type="scientific">Nanobsidianus stetteri</name>
    <dbReference type="NCBI Taxonomy" id="1294122"/>
    <lineage>
        <taxon>Archaea</taxon>
        <taxon>Nanobdellota</taxon>
        <taxon>Candidatus Nanoarchaeia</taxon>
        <taxon>Nanoarchaeales</taxon>
        <taxon>Nanopusillaceae</taxon>
        <taxon>Candidatus Nanobsidianus</taxon>
    </lineage>
</organism>
<keyword evidence="1" id="KW-1133">Transmembrane helix</keyword>
<reference evidence="2 3" key="1">
    <citation type="journal article" date="2015" name="Appl. Environ. Microbiol.">
        <title>Nanoarchaeota, Their Sulfolobales Host, and Nanoarchaeota Virus Distribution across Yellowstone National Park Hot Springs.</title>
        <authorList>
            <person name="Munson-McGee J.H."/>
            <person name="Field E.K."/>
            <person name="Bateson M."/>
            <person name="Rooney C."/>
            <person name="Stepanauskas R."/>
            <person name="Young M.J."/>
        </authorList>
    </citation>
    <scope>NUCLEOTIDE SEQUENCE [LARGE SCALE GENOMIC DNA]</scope>
    <source>
        <strain evidence="2">SCGC AB-777_O03</strain>
    </source>
</reference>
<evidence type="ECO:0000313" key="2">
    <source>
        <dbReference type="EMBL" id="PVU71456.1"/>
    </source>
</evidence>
<evidence type="ECO:0000313" key="3">
    <source>
        <dbReference type="Proteomes" id="UP000245908"/>
    </source>
</evidence>
<keyword evidence="1" id="KW-0812">Transmembrane</keyword>
<evidence type="ECO:0000256" key="1">
    <source>
        <dbReference type="SAM" id="Phobius"/>
    </source>
</evidence>
<dbReference type="EMBL" id="QEFH01000005">
    <property type="protein sequence ID" value="PVU71456.1"/>
    <property type="molecule type" value="Genomic_DNA"/>
</dbReference>
<keyword evidence="1" id="KW-0472">Membrane</keyword>